<evidence type="ECO:0000256" key="1">
    <source>
        <dbReference type="SAM" id="MobiDB-lite"/>
    </source>
</evidence>
<name>A0A895YM43_9ACTN</name>
<feature type="transmembrane region" description="Helical" evidence="2">
    <location>
        <begin position="48"/>
        <end position="69"/>
    </location>
</feature>
<feature type="transmembrane region" description="Helical" evidence="2">
    <location>
        <begin position="20"/>
        <end position="42"/>
    </location>
</feature>
<reference evidence="3" key="1">
    <citation type="submission" date="2021-02" db="EMBL/GenBank/DDBJ databases">
        <title>Natrosporangium hydrolyticum gen. nov., sp. nov, a haloalkaliphilic actinobacterium from a soda solonchak soil.</title>
        <authorList>
            <person name="Sorokin D.Y."/>
            <person name="Khijniak T.V."/>
            <person name="Zakharycheva A.P."/>
            <person name="Boueva O.V."/>
            <person name="Ariskina E.V."/>
            <person name="Hahnke R.L."/>
            <person name="Bunk B."/>
            <person name="Sproer C."/>
            <person name="Schumann P."/>
            <person name="Evtushenko L.I."/>
            <person name="Kublanov I.V."/>
        </authorList>
    </citation>
    <scope>NUCLEOTIDE SEQUENCE</scope>
    <source>
        <strain evidence="3">DSM 106523</strain>
    </source>
</reference>
<dbReference type="RefSeq" id="WP_239677344.1">
    <property type="nucleotide sequence ID" value="NZ_CP070499.1"/>
</dbReference>
<accession>A0A895YM43</accession>
<dbReference type="Proteomes" id="UP000662857">
    <property type="component" value="Chromosome"/>
</dbReference>
<feature type="region of interest" description="Disordered" evidence="1">
    <location>
        <begin position="215"/>
        <end position="263"/>
    </location>
</feature>
<dbReference type="Pfam" id="PF10935">
    <property type="entry name" value="DUF2637"/>
    <property type="match status" value="1"/>
</dbReference>
<evidence type="ECO:0000313" key="4">
    <source>
        <dbReference type="Proteomes" id="UP000662857"/>
    </source>
</evidence>
<keyword evidence="2" id="KW-0812">Transmembrane</keyword>
<keyword evidence="2" id="KW-1133">Transmembrane helix</keyword>
<sequence length="263" mass="26945">MSRASKDRATLWTRVAARTAAVMVAAVAGAASFSHIASVAIGAGERTWVAYSLPIAIDGLIVVGAMALIEDGRLGRRPRMAARLAVITGVAATLAANVASAEPTVTARLVALAAPVAFLLSVEVVTRSGRPVSTPDDTKPADQPQPAAAEPTPAHAAVTSAETVAASKPAAAGGKKKRTTTRRRPTAAQRVGKAVTDTPAASDAEIAARLGLSERTVQRHRPATLPDQPTPVEPEPEPVTLFTSHNGSNGGASVPTLTREVTR</sequence>
<gene>
    <name evidence="3" type="ORF">JQS43_02000</name>
</gene>
<dbReference type="EMBL" id="CP070499">
    <property type="protein sequence ID" value="QSB15170.1"/>
    <property type="molecule type" value="Genomic_DNA"/>
</dbReference>
<keyword evidence="4" id="KW-1185">Reference proteome</keyword>
<evidence type="ECO:0000256" key="2">
    <source>
        <dbReference type="SAM" id="Phobius"/>
    </source>
</evidence>
<proteinExistence type="predicted"/>
<dbReference type="AlphaFoldDB" id="A0A895YM43"/>
<keyword evidence="2" id="KW-0472">Membrane</keyword>
<feature type="compositionally biased region" description="Basic residues" evidence="1">
    <location>
        <begin position="174"/>
        <end position="185"/>
    </location>
</feature>
<dbReference type="KEGG" id="nhy:JQS43_02000"/>
<feature type="transmembrane region" description="Helical" evidence="2">
    <location>
        <begin position="81"/>
        <end position="99"/>
    </location>
</feature>
<evidence type="ECO:0000313" key="3">
    <source>
        <dbReference type="EMBL" id="QSB15170.1"/>
    </source>
</evidence>
<organism evidence="3 4">
    <name type="scientific">Natronosporangium hydrolyticum</name>
    <dbReference type="NCBI Taxonomy" id="2811111"/>
    <lineage>
        <taxon>Bacteria</taxon>
        <taxon>Bacillati</taxon>
        <taxon>Actinomycetota</taxon>
        <taxon>Actinomycetes</taxon>
        <taxon>Micromonosporales</taxon>
        <taxon>Micromonosporaceae</taxon>
        <taxon>Natronosporangium</taxon>
    </lineage>
</organism>
<dbReference type="InterPro" id="IPR021235">
    <property type="entry name" value="DUF2637"/>
</dbReference>
<feature type="region of interest" description="Disordered" evidence="1">
    <location>
        <begin position="129"/>
        <end position="200"/>
    </location>
</feature>
<protein>
    <submittedName>
        <fullName evidence="3">DUF2637 domain-containing protein</fullName>
    </submittedName>
</protein>
<feature type="transmembrane region" description="Helical" evidence="2">
    <location>
        <begin position="105"/>
        <end position="125"/>
    </location>
</feature>
<feature type="compositionally biased region" description="Low complexity" evidence="1">
    <location>
        <begin position="141"/>
        <end position="173"/>
    </location>
</feature>